<protein>
    <submittedName>
        <fullName evidence="1">Uncharacterized protein</fullName>
    </submittedName>
</protein>
<sequence length="495" mass="55105">MSNVIGLQSNKGVNGPIKVTNGNVDNDLNASKVTSMEAQIQYESSSTNFGKPTALSKLTLQANAKQLGVPFDPGGFGLEAKLEYEFFSKTGKALAKQKLHPAFDAKAAHDQAASVFSKAEERRTEVNREVEDAQHEHDANAAHLKRLYDQIMKAEEEKAKVQADVAAAQADKVTCDEAYSKAKSNLEIFYQTLKDQSNLRATFNNAQENPSFDEEIDHKPVVEKPSSNKEYVHDHPDLSKLKPPSRSDGFRVGKEHLEALKGVSLVLISNIKEAADANEMIDLSSKAFTYFDSIGVDYMPVYKAVCSVIRHHCDKEALAKQKPHPAFDTKATHDQAASEFSKAEERYTTVNREVEDVQHELDAFSAHLKRLYDQVNKANEEEAKLETKVAGAQADKVTCGEAYSKAKSKLQKISPEMSEAQKAIDDFERRWKETNNGLDRAMEELSSLRSSLVAFDFCCCTVGVCFYVVWGCSMLPKCSSYLSPILFQKYFVYCS</sequence>
<reference evidence="1 2" key="2">
    <citation type="journal article" date="2022" name="Mol. Ecol. Resour.">
        <title>The genomes of chicory, endive, great burdock and yacon provide insights into Asteraceae paleo-polyploidization history and plant inulin production.</title>
        <authorList>
            <person name="Fan W."/>
            <person name="Wang S."/>
            <person name="Wang H."/>
            <person name="Wang A."/>
            <person name="Jiang F."/>
            <person name="Liu H."/>
            <person name="Zhao H."/>
            <person name="Xu D."/>
            <person name="Zhang Y."/>
        </authorList>
    </citation>
    <scope>NUCLEOTIDE SEQUENCE [LARGE SCALE GENOMIC DNA]</scope>
    <source>
        <strain evidence="2">cv. Yunnan</strain>
        <tissue evidence="1">Leaves</tissue>
    </source>
</reference>
<dbReference type="Proteomes" id="UP001056120">
    <property type="component" value="Linkage Group LG09"/>
</dbReference>
<organism evidence="1 2">
    <name type="scientific">Smallanthus sonchifolius</name>
    <dbReference type="NCBI Taxonomy" id="185202"/>
    <lineage>
        <taxon>Eukaryota</taxon>
        <taxon>Viridiplantae</taxon>
        <taxon>Streptophyta</taxon>
        <taxon>Embryophyta</taxon>
        <taxon>Tracheophyta</taxon>
        <taxon>Spermatophyta</taxon>
        <taxon>Magnoliopsida</taxon>
        <taxon>eudicotyledons</taxon>
        <taxon>Gunneridae</taxon>
        <taxon>Pentapetalae</taxon>
        <taxon>asterids</taxon>
        <taxon>campanulids</taxon>
        <taxon>Asterales</taxon>
        <taxon>Asteraceae</taxon>
        <taxon>Asteroideae</taxon>
        <taxon>Heliantheae alliance</taxon>
        <taxon>Millerieae</taxon>
        <taxon>Smallanthus</taxon>
    </lineage>
</organism>
<evidence type="ECO:0000313" key="1">
    <source>
        <dbReference type="EMBL" id="KAI3804307.1"/>
    </source>
</evidence>
<gene>
    <name evidence="1" type="ORF">L1987_25753</name>
</gene>
<evidence type="ECO:0000313" key="2">
    <source>
        <dbReference type="Proteomes" id="UP001056120"/>
    </source>
</evidence>
<keyword evidence="2" id="KW-1185">Reference proteome</keyword>
<dbReference type="EMBL" id="CM042026">
    <property type="protein sequence ID" value="KAI3804307.1"/>
    <property type="molecule type" value="Genomic_DNA"/>
</dbReference>
<reference evidence="2" key="1">
    <citation type="journal article" date="2022" name="Mol. Ecol. Resour.">
        <title>The genomes of chicory, endive, great burdock and yacon provide insights into Asteraceae palaeo-polyploidization history and plant inulin production.</title>
        <authorList>
            <person name="Fan W."/>
            <person name="Wang S."/>
            <person name="Wang H."/>
            <person name="Wang A."/>
            <person name="Jiang F."/>
            <person name="Liu H."/>
            <person name="Zhao H."/>
            <person name="Xu D."/>
            <person name="Zhang Y."/>
        </authorList>
    </citation>
    <scope>NUCLEOTIDE SEQUENCE [LARGE SCALE GENOMIC DNA]</scope>
    <source>
        <strain evidence="2">cv. Yunnan</strain>
    </source>
</reference>
<comment type="caution">
    <text evidence="1">The sequence shown here is derived from an EMBL/GenBank/DDBJ whole genome shotgun (WGS) entry which is preliminary data.</text>
</comment>
<accession>A0ACB9I8A9</accession>
<name>A0ACB9I8A9_9ASTR</name>
<proteinExistence type="predicted"/>